<proteinExistence type="predicted"/>
<gene>
    <name evidence="2" type="ORF">ILT43_14785</name>
</gene>
<accession>A0ABS2D9N1</accession>
<feature type="signal peptide" evidence="1">
    <location>
        <begin position="1"/>
        <end position="20"/>
    </location>
</feature>
<comment type="caution">
    <text evidence="2">The sequence shown here is derived from an EMBL/GenBank/DDBJ whole genome shotgun (WGS) entry which is preliminary data.</text>
</comment>
<organism evidence="2 3">
    <name type="scientific">Sphingomonas longa</name>
    <dbReference type="NCBI Taxonomy" id="2778730"/>
    <lineage>
        <taxon>Bacteria</taxon>
        <taxon>Pseudomonadati</taxon>
        <taxon>Pseudomonadota</taxon>
        <taxon>Alphaproteobacteria</taxon>
        <taxon>Sphingomonadales</taxon>
        <taxon>Sphingomonadaceae</taxon>
        <taxon>Sphingomonas</taxon>
    </lineage>
</organism>
<dbReference type="Proteomes" id="UP000763641">
    <property type="component" value="Unassembled WGS sequence"/>
</dbReference>
<reference evidence="2 3" key="1">
    <citation type="submission" date="2020-12" db="EMBL/GenBank/DDBJ databases">
        <title>Sphingomonas sp.</title>
        <authorList>
            <person name="Kim M.K."/>
        </authorList>
    </citation>
    <scope>NUCLEOTIDE SEQUENCE [LARGE SCALE GENOMIC DNA]</scope>
    <source>
        <strain evidence="2 3">BT552</strain>
    </source>
</reference>
<keyword evidence="3" id="KW-1185">Reference proteome</keyword>
<evidence type="ECO:0008006" key="4">
    <source>
        <dbReference type="Google" id="ProtNLM"/>
    </source>
</evidence>
<dbReference type="RefSeq" id="WP_204199749.1">
    <property type="nucleotide sequence ID" value="NZ_JAFEMC010000004.1"/>
</dbReference>
<protein>
    <recommendedName>
        <fullName evidence="4">Secreted protein</fullName>
    </recommendedName>
</protein>
<sequence length="83" mass="9229">MRYVNLILIAALAGATPAIAQHGKVPDQDPVRVKYADSRQYRNEPRGNAAKRMTRCKIVVRKGQDKRVCGVPTNRSPGDGRNR</sequence>
<name>A0ABS2D9N1_9SPHN</name>
<keyword evidence="1" id="KW-0732">Signal</keyword>
<dbReference type="EMBL" id="JAFEMC010000004">
    <property type="protein sequence ID" value="MBM6577646.1"/>
    <property type="molecule type" value="Genomic_DNA"/>
</dbReference>
<evidence type="ECO:0000313" key="3">
    <source>
        <dbReference type="Proteomes" id="UP000763641"/>
    </source>
</evidence>
<feature type="chain" id="PRO_5045598638" description="Secreted protein" evidence="1">
    <location>
        <begin position="21"/>
        <end position="83"/>
    </location>
</feature>
<evidence type="ECO:0000256" key="1">
    <source>
        <dbReference type="SAM" id="SignalP"/>
    </source>
</evidence>
<evidence type="ECO:0000313" key="2">
    <source>
        <dbReference type="EMBL" id="MBM6577646.1"/>
    </source>
</evidence>